<dbReference type="Proteomes" id="UP000280696">
    <property type="component" value="Unassembled WGS sequence"/>
</dbReference>
<dbReference type="OrthoDB" id="1022507at2"/>
<organism evidence="3 4">
    <name type="scientific">Parablautia intestinalis</name>
    <dbReference type="NCBI Taxonomy" id="2320100"/>
    <lineage>
        <taxon>Bacteria</taxon>
        <taxon>Bacillati</taxon>
        <taxon>Bacillota</taxon>
        <taxon>Clostridia</taxon>
        <taxon>Lachnospirales</taxon>
        <taxon>Lachnospiraceae</taxon>
        <taxon>Parablautia</taxon>
    </lineage>
</organism>
<accession>A0A3A9AJB0</accession>
<sequence length="795" mass="89403">MKKNVKKNILPYRQRLRRIFCLLLLPACLFLIGIADNRQKTLEEDPSLYKTVDAKGVFHIYNLKDFYAFQKYVLNGHKELDAVLEADIDMEKSPYWVQYYSGHFDGQGHKITGMTHELFLLLEKDGVIENLLAEVQMEPHEGTDTGGLIYYNCGTIRGCEVYGTVTGYNYVGGIAGISVGLIEDCRNYASVTSLEDGLTMEYSHWTDGYGAGGIAGLCATTRSETQKEERIPEICAIINCDNYGDVTGKSYAGGIVAYLDDRTQALAPASSVQELVQNEDFITPLEQMSDRQPTESTDTENPDSLEPPLDSQDKNAEKPQEHYSLVRCRNYGTVTAENRQDPRTLWYTQAAGICAQLSWGSIYECANLGKICFDESAPKYSDDGYIFTNCPMAVTYNLGFAPTKEHHIVNCVNLKGTIAETMRHENIMELSKEDMEAWEEGTFQKEYVSNNWEFDLQKAVDICGLQPLQTGPNPLLSSMPSGQRSQPAKNYYLCDAFAIFLPEYMEIEEVSLSPGDPAGPYALHITVQKDALEKVLSDKNNLSGQICGSQPPSQFLNRINTENALYEEQNSGTSLSGYEECWIVRKDAGVQTALSNAKQSNTRNEWRVRYFLEELFDTVSPYHYMDICSLNLPFHNSFQANYKSGRRIFVEGSIPDMSLYSYLQEGDHMLGNMLVMPLYGLKEPVGEHLKAGWIMVFTMKETNIRPSRGFIDLVESAFYPLSGNEKLHTVEAGDSLWQLAGDYTLHPENWKMLAAVNGISSPDHIMPGSLLIVPSLEEWEKDELILSSHMIMEYG</sequence>
<dbReference type="InterPro" id="IPR036779">
    <property type="entry name" value="LysM_dom_sf"/>
</dbReference>
<feature type="domain" description="LysM" evidence="2">
    <location>
        <begin position="726"/>
        <end position="773"/>
    </location>
</feature>
<feature type="compositionally biased region" description="Basic and acidic residues" evidence="1">
    <location>
        <begin position="311"/>
        <end position="321"/>
    </location>
</feature>
<dbReference type="InterPro" id="IPR018392">
    <property type="entry name" value="LysM"/>
</dbReference>
<evidence type="ECO:0000259" key="2">
    <source>
        <dbReference type="PROSITE" id="PS51782"/>
    </source>
</evidence>
<feature type="region of interest" description="Disordered" evidence="1">
    <location>
        <begin position="283"/>
        <end position="321"/>
    </location>
</feature>
<evidence type="ECO:0000313" key="4">
    <source>
        <dbReference type="Proteomes" id="UP000280696"/>
    </source>
</evidence>
<dbReference type="EMBL" id="RAYQ01000011">
    <property type="protein sequence ID" value="RKI91124.1"/>
    <property type="molecule type" value="Genomic_DNA"/>
</dbReference>
<dbReference type="Pfam" id="PF01476">
    <property type="entry name" value="LysM"/>
    <property type="match status" value="1"/>
</dbReference>
<dbReference type="AlphaFoldDB" id="A0A3A9AJB0"/>
<gene>
    <name evidence="3" type="ORF">D7V94_11540</name>
</gene>
<name>A0A3A9AJB0_9FIRM</name>
<dbReference type="Gene3D" id="2.160.20.110">
    <property type="match status" value="1"/>
</dbReference>
<reference evidence="3 4" key="1">
    <citation type="submission" date="2018-09" db="EMBL/GenBank/DDBJ databases">
        <title>Murine metabolic-syndrome-specific gut microbial biobank.</title>
        <authorList>
            <person name="Liu C."/>
        </authorList>
    </citation>
    <scope>NUCLEOTIDE SEQUENCE [LARGE SCALE GENOMIC DNA]</scope>
    <source>
        <strain evidence="3 4">0.1xD8-82</strain>
    </source>
</reference>
<dbReference type="RefSeq" id="WP_120469881.1">
    <property type="nucleotide sequence ID" value="NZ_RAYQ01000011.1"/>
</dbReference>
<evidence type="ECO:0000256" key="1">
    <source>
        <dbReference type="SAM" id="MobiDB-lite"/>
    </source>
</evidence>
<dbReference type="PROSITE" id="PS51782">
    <property type="entry name" value="LYSM"/>
    <property type="match status" value="1"/>
</dbReference>
<evidence type="ECO:0000313" key="3">
    <source>
        <dbReference type="EMBL" id="RKI91124.1"/>
    </source>
</evidence>
<dbReference type="CDD" id="cd00118">
    <property type="entry name" value="LysM"/>
    <property type="match status" value="1"/>
</dbReference>
<keyword evidence="4" id="KW-1185">Reference proteome</keyword>
<comment type="caution">
    <text evidence="3">The sequence shown here is derived from an EMBL/GenBank/DDBJ whole genome shotgun (WGS) entry which is preliminary data.</text>
</comment>
<dbReference type="SUPFAM" id="SSF54106">
    <property type="entry name" value="LysM domain"/>
    <property type="match status" value="1"/>
</dbReference>
<proteinExistence type="predicted"/>
<protein>
    <submittedName>
        <fullName evidence="3">LysM domain-containing protein</fullName>
    </submittedName>
</protein>
<dbReference type="Gene3D" id="3.10.350.10">
    <property type="entry name" value="LysM domain"/>
    <property type="match status" value="1"/>
</dbReference>
<dbReference type="SMART" id="SM00257">
    <property type="entry name" value="LysM"/>
    <property type="match status" value="1"/>
</dbReference>